<sequence>MPKKLSYLQIKRSICKSALPICKIPYPLAVSPKRKPSSIKEAGFPHTILKGTAKKGRQQQMAGGLFASYKILFAESASLFAGPIHLLAD</sequence>
<gene>
    <name evidence="1" type="ORF">OD459_10430</name>
</gene>
<accession>A0AA46SLF2</accession>
<dbReference type="EMBL" id="CP107027">
    <property type="protein sequence ID" value="UYG97400.1"/>
    <property type="molecule type" value="Genomic_DNA"/>
</dbReference>
<name>A0AA46SLF2_CYTFI</name>
<organism evidence="1 2">
    <name type="scientific">Cytobacillus firmus</name>
    <name type="common">Bacillus firmus</name>
    <dbReference type="NCBI Taxonomy" id="1399"/>
    <lineage>
        <taxon>Bacteria</taxon>
        <taxon>Bacillati</taxon>
        <taxon>Bacillota</taxon>
        <taxon>Bacilli</taxon>
        <taxon>Bacillales</taxon>
        <taxon>Bacillaceae</taxon>
        <taxon>Cytobacillus</taxon>
    </lineage>
</organism>
<reference evidence="1" key="1">
    <citation type="submission" date="2022-10" db="EMBL/GenBank/DDBJ databases">
        <title>Mechanism of multi-heavy metal repair in Cytobacillus Firmus M7.</title>
        <authorList>
            <person name="Li X."/>
            <person name="Yu C."/>
        </authorList>
    </citation>
    <scope>NUCLEOTIDE SEQUENCE</scope>
    <source>
        <strain evidence="1">M7</strain>
    </source>
</reference>
<proteinExistence type="predicted"/>
<dbReference type="AlphaFoldDB" id="A0AA46SLF2"/>
<evidence type="ECO:0000313" key="1">
    <source>
        <dbReference type="EMBL" id="UYG97400.1"/>
    </source>
</evidence>
<dbReference type="RefSeq" id="WP_048009560.1">
    <property type="nucleotide sequence ID" value="NZ_CP107027.1"/>
</dbReference>
<evidence type="ECO:0000313" key="2">
    <source>
        <dbReference type="Proteomes" id="UP001163104"/>
    </source>
</evidence>
<protein>
    <submittedName>
        <fullName evidence="1">Uncharacterized protein</fullName>
    </submittedName>
</protein>
<dbReference type="Proteomes" id="UP001163104">
    <property type="component" value="Chromosome"/>
</dbReference>